<keyword evidence="1" id="KW-1133">Transmembrane helix</keyword>
<keyword evidence="3" id="KW-1185">Reference proteome</keyword>
<protein>
    <recommendedName>
        <fullName evidence="4">G protein-coupled receptor</fullName>
    </recommendedName>
</protein>
<feature type="transmembrane region" description="Helical" evidence="1">
    <location>
        <begin position="46"/>
        <end position="78"/>
    </location>
</feature>
<organism evidence="2 3">
    <name type="scientific">Pristionchus fissidentatus</name>
    <dbReference type="NCBI Taxonomy" id="1538716"/>
    <lineage>
        <taxon>Eukaryota</taxon>
        <taxon>Metazoa</taxon>
        <taxon>Ecdysozoa</taxon>
        <taxon>Nematoda</taxon>
        <taxon>Chromadorea</taxon>
        <taxon>Rhabditida</taxon>
        <taxon>Rhabditina</taxon>
        <taxon>Diplogasteromorpha</taxon>
        <taxon>Diplogasteroidea</taxon>
        <taxon>Neodiplogasteridae</taxon>
        <taxon>Pristionchus</taxon>
    </lineage>
</organism>
<reference evidence="2" key="1">
    <citation type="submission" date="2023-10" db="EMBL/GenBank/DDBJ databases">
        <title>Genome assembly of Pristionchus species.</title>
        <authorList>
            <person name="Yoshida K."/>
            <person name="Sommer R.J."/>
        </authorList>
    </citation>
    <scope>NUCLEOTIDE SEQUENCE</scope>
    <source>
        <strain evidence="2">RS5133</strain>
    </source>
</reference>
<sequence>MRLTEALNEPEVRLLVSLLVIFNAIPVIAGTIVFVTTFVINFGFALIFQLTATVVCLTFVIPTVLVCSTIALGVFLLIRVASEYVDLFSERRAKARSTDDYATPTVTLPTLSPTIKHQSMKLD</sequence>
<keyword evidence="1" id="KW-0812">Transmembrane</keyword>
<evidence type="ECO:0000256" key="1">
    <source>
        <dbReference type="SAM" id="Phobius"/>
    </source>
</evidence>
<evidence type="ECO:0000313" key="2">
    <source>
        <dbReference type="EMBL" id="GMT17443.1"/>
    </source>
</evidence>
<dbReference type="EMBL" id="BTSY01000003">
    <property type="protein sequence ID" value="GMT17443.1"/>
    <property type="molecule type" value="Genomic_DNA"/>
</dbReference>
<gene>
    <name evidence="2" type="ORF">PFISCL1PPCAC_8740</name>
</gene>
<feature type="transmembrane region" description="Helical" evidence="1">
    <location>
        <begin position="12"/>
        <end position="40"/>
    </location>
</feature>
<accession>A0AAV5VGQ5</accession>
<proteinExistence type="predicted"/>
<dbReference type="Proteomes" id="UP001432322">
    <property type="component" value="Unassembled WGS sequence"/>
</dbReference>
<name>A0AAV5VGQ5_9BILA</name>
<evidence type="ECO:0000313" key="3">
    <source>
        <dbReference type="Proteomes" id="UP001432322"/>
    </source>
</evidence>
<keyword evidence="1" id="KW-0472">Membrane</keyword>
<dbReference type="AlphaFoldDB" id="A0AAV5VGQ5"/>
<evidence type="ECO:0008006" key="4">
    <source>
        <dbReference type="Google" id="ProtNLM"/>
    </source>
</evidence>
<comment type="caution">
    <text evidence="2">The sequence shown here is derived from an EMBL/GenBank/DDBJ whole genome shotgun (WGS) entry which is preliminary data.</text>
</comment>